<keyword evidence="10 28" id="KW-0028">Amino-acid biosynthesis</keyword>
<organism evidence="33 34">
    <name type="scientific">Candidatus Pantoea edessiphila</name>
    <dbReference type="NCBI Taxonomy" id="2044610"/>
    <lineage>
        <taxon>Bacteria</taxon>
        <taxon>Pseudomonadati</taxon>
        <taxon>Pseudomonadota</taxon>
        <taxon>Gammaproteobacteria</taxon>
        <taxon>Enterobacterales</taxon>
        <taxon>Erwiniaceae</taxon>
        <taxon>Pantoea</taxon>
    </lineage>
</organism>
<keyword evidence="23" id="KW-0511">Multifunctional enzyme</keyword>
<evidence type="ECO:0000256" key="8">
    <source>
        <dbReference type="ARBA" id="ARBA00010046"/>
    </source>
</evidence>
<evidence type="ECO:0000256" key="25">
    <source>
        <dbReference type="ARBA" id="ARBA00048561"/>
    </source>
</evidence>
<evidence type="ECO:0000259" key="30">
    <source>
        <dbReference type="Pfam" id="PF00742"/>
    </source>
</evidence>
<feature type="domain" description="Aspartate/glutamate/uridylate kinase" evidence="29">
    <location>
        <begin position="2"/>
        <end position="284"/>
    </location>
</feature>
<dbReference type="PROSITE" id="PS00324">
    <property type="entry name" value="ASPARTOKINASE"/>
    <property type="match status" value="1"/>
</dbReference>
<dbReference type="GO" id="GO:0005524">
    <property type="term" value="F:ATP binding"/>
    <property type="evidence" value="ECO:0007669"/>
    <property type="project" value="UniProtKB-UniRule"/>
</dbReference>
<dbReference type="InterPro" id="IPR045865">
    <property type="entry name" value="ACT-like_dom_sf"/>
</dbReference>
<evidence type="ECO:0000256" key="12">
    <source>
        <dbReference type="ARBA" id="ARBA00022697"/>
    </source>
</evidence>
<dbReference type="GO" id="GO:0046872">
    <property type="term" value="F:metal ion binding"/>
    <property type="evidence" value="ECO:0007669"/>
    <property type="project" value="UniProtKB-KW"/>
</dbReference>
<evidence type="ECO:0000259" key="31">
    <source>
        <dbReference type="Pfam" id="PF03447"/>
    </source>
</evidence>
<evidence type="ECO:0000256" key="22">
    <source>
        <dbReference type="ARBA" id="ARBA00023167"/>
    </source>
</evidence>
<evidence type="ECO:0000256" key="4">
    <source>
        <dbReference type="ARBA" id="ARBA00005056"/>
    </source>
</evidence>
<dbReference type="Gene3D" id="1.20.120.1320">
    <property type="entry name" value="Aspartokinase, catalytic domain"/>
    <property type="match status" value="1"/>
</dbReference>
<evidence type="ECO:0000256" key="10">
    <source>
        <dbReference type="ARBA" id="ARBA00022605"/>
    </source>
</evidence>
<keyword evidence="20" id="KW-0915">Sodium</keyword>
<dbReference type="PIRSF" id="PIRSF000727">
    <property type="entry name" value="ThrA"/>
    <property type="match status" value="1"/>
</dbReference>
<proteinExistence type="inferred from homology"/>
<dbReference type="CDD" id="cd04892">
    <property type="entry name" value="ACT_AK-like_2"/>
    <property type="match status" value="1"/>
</dbReference>
<evidence type="ECO:0000256" key="5">
    <source>
        <dbReference type="ARBA" id="ARBA00005062"/>
    </source>
</evidence>
<dbReference type="InterPro" id="IPR049638">
    <property type="entry name" value="AK-HD"/>
</dbReference>
<evidence type="ECO:0000256" key="18">
    <source>
        <dbReference type="ARBA" id="ARBA00023002"/>
    </source>
</evidence>
<dbReference type="Gene3D" id="3.40.1160.10">
    <property type="entry name" value="Acetylglutamate kinase-like"/>
    <property type="match status" value="1"/>
</dbReference>
<dbReference type="UniPathway" id="UPA00050">
    <property type="reaction ID" value="UER00063"/>
</dbReference>
<evidence type="ECO:0000256" key="7">
    <source>
        <dbReference type="ARBA" id="ARBA00007952"/>
    </source>
</evidence>
<gene>
    <name evidence="33" type="ORF">CRV12_01895</name>
</gene>
<dbReference type="AlphaFoldDB" id="A0A2P5T039"/>
<evidence type="ECO:0000256" key="20">
    <source>
        <dbReference type="ARBA" id="ARBA00023053"/>
    </source>
</evidence>
<comment type="function">
    <text evidence="24">Bifunctional aspartate kinase and homoserine dehydrogenase that catalyzes the first and the third steps toward the synthesis of lysine, methionine and threonine from aspartate.</text>
</comment>
<evidence type="ECO:0000313" key="34">
    <source>
        <dbReference type="Proteomes" id="UP000296153"/>
    </source>
</evidence>
<dbReference type="InterPro" id="IPR011147">
    <property type="entry name" value="Bifunc_Aspkin/hSer_DH"/>
</dbReference>
<dbReference type="Gene3D" id="3.40.50.720">
    <property type="entry name" value="NAD(P)-binding Rossmann-like Domain"/>
    <property type="match status" value="1"/>
</dbReference>
<evidence type="ECO:0000256" key="15">
    <source>
        <dbReference type="ARBA" id="ARBA00022777"/>
    </source>
</evidence>
<keyword evidence="16 28" id="KW-0067">ATP-binding</keyword>
<dbReference type="GO" id="GO:0009090">
    <property type="term" value="P:homoserine biosynthetic process"/>
    <property type="evidence" value="ECO:0007669"/>
    <property type="project" value="UniProtKB-ARBA"/>
</dbReference>
<dbReference type="InterPro" id="IPR042199">
    <property type="entry name" value="AsparK_Bifunc_asparK/hSer_DH"/>
</dbReference>
<dbReference type="InterPro" id="IPR001048">
    <property type="entry name" value="Asp/Glu/Uridylate_kinase"/>
</dbReference>
<protein>
    <recommendedName>
        <fullName evidence="28">Bifunctional aspartokinase/homoserine dehydrogenase</fullName>
    </recommendedName>
    <domain>
        <recommendedName>
            <fullName evidence="28">Aspartokinase</fullName>
            <ecNumber evidence="28">2.7.2.4</ecNumber>
        </recommendedName>
    </domain>
    <domain>
        <recommendedName>
            <fullName evidence="28">Homoserine dehydrogenase</fullName>
            <ecNumber evidence="28">1.1.1.3</ecNumber>
        </recommendedName>
    </domain>
</protein>
<dbReference type="NCBIfam" id="TIGR00657">
    <property type="entry name" value="asp_kinases"/>
    <property type="match status" value="1"/>
</dbReference>
<keyword evidence="11 28" id="KW-0808">Transferase</keyword>
<comment type="cofactor">
    <cofactor evidence="1">
        <name>a metal cation</name>
        <dbReference type="ChEBI" id="CHEBI:25213"/>
    </cofactor>
</comment>
<evidence type="ECO:0000256" key="6">
    <source>
        <dbReference type="ARBA" id="ARBA00005139"/>
    </source>
</evidence>
<dbReference type="Pfam" id="PF00742">
    <property type="entry name" value="Homoserine_dh"/>
    <property type="match status" value="1"/>
</dbReference>
<evidence type="ECO:0000256" key="27">
    <source>
        <dbReference type="ARBA" id="ARBA00049031"/>
    </source>
</evidence>
<dbReference type="InterPro" id="IPR001342">
    <property type="entry name" value="HDH_cat"/>
</dbReference>
<dbReference type="FunFam" id="3.30.360.10:FF:000006">
    <property type="entry name" value="Bifunctional aspartokinase/homoserine dehydrogenase"/>
    <property type="match status" value="1"/>
</dbReference>
<dbReference type="PANTHER" id="PTHR43070">
    <property type="match status" value="1"/>
</dbReference>
<comment type="catalytic activity">
    <reaction evidence="25">
        <text>L-aspartate + ATP = 4-phospho-L-aspartate + ADP</text>
        <dbReference type="Rhea" id="RHEA:23776"/>
        <dbReference type="ChEBI" id="CHEBI:29991"/>
        <dbReference type="ChEBI" id="CHEBI:30616"/>
        <dbReference type="ChEBI" id="CHEBI:57535"/>
        <dbReference type="ChEBI" id="CHEBI:456216"/>
        <dbReference type="EC" id="2.7.2.4"/>
    </reaction>
    <physiologicalReaction direction="left-to-right" evidence="25">
        <dbReference type="Rhea" id="RHEA:23777"/>
    </physiologicalReaction>
</comment>
<keyword evidence="22" id="KW-0486">Methionine biosynthesis</keyword>
<comment type="subunit">
    <text evidence="9 28">Homotetramer.</text>
</comment>
<dbReference type="InterPro" id="IPR001341">
    <property type="entry name" value="Asp_kinase"/>
</dbReference>
<feature type="domain" description="Aspartokinase ACT" evidence="32">
    <location>
        <begin position="401"/>
        <end position="459"/>
    </location>
</feature>
<dbReference type="OrthoDB" id="9799110at2"/>
<dbReference type="UniPathway" id="UPA00034">
    <property type="reaction ID" value="UER00015"/>
</dbReference>
<evidence type="ECO:0000256" key="13">
    <source>
        <dbReference type="ARBA" id="ARBA00022723"/>
    </source>
</evidence>
<sequence>MRVLKFGGTSMGDAKLLIRAAEILEDNAKNGQVITVLSSPTKITTYLTEVIKNNLTNKNILLNIKHAEYIFSSLLLDLVDIQPKLNFGYLKSFIGLELNKIKKILYGIRLLKQCPDNIYASVVCVGGKIAVVIMEEILKVRHNHTSIINPVTKLFAFGSYLNSTIDIIESIRRIKLDIIPNNNIILMAGSIAGNENGEIVLLGNNGSNYSAAVLAACFNADICEIWTDVDGIHNCDINQVPNAKTIKSMCYQEAIELSYFNTQILDLRIIEVLVDFNINYLIRNIINVKSPGTFISNSNDNNHNNSIKGIFSLKDIVMLNFSIPILQNLIVVESRIVYSVSKHTVLLFLSIKKNHLEYIINFYIAENSLENVMQVLQKEFKCDFKNKLITSVEVIKNLGMISIVGDGIYNSKGLYKKIFSLISDNVNITNILTNHSKNSLSIVLNNHEVINAVKLIYNSLFVNYNSLFINYKTIEIFIIGIGGVGNALLNQIHRQQKYLRNQKQIKLSICGIANSQRSLINPEEINLSNWKLDFNKTKRIFNISEWVSLIKQNHMPNPVIVDCTASQEIANQYAELLSNGFSIVTSNKKANTSCWSYYQKIRNIANTSNRKFLYETNVGAGLPVIANLKNLLNVGDKLINFSGILSGSLSFIFGKLDEGLSLSEATNMAREMGFTEPDPREDLSGMDVARKLLILAREVGYKLELKDIIIEPLLPNDLKKIKDVNDFMEYLSKFDDLFQDRVSRARNHGKVLRFVGTIDQGGICKVKINEVEENNPLHKIKNGENALAFYSRYYQPIPLVLRGYGAGNDVTAAGVFADLLHTVS</sequence>
<evidence type="ECO:0000256" key="28">
    <source>
        <dbReference type="PIRNR" id="PIRNR000727"/>
    </source>
</evidence>
<dbReference type="RefSeq" id="WP_136130975.1">
    <property type="nucleotide sequence ID" value="NZ_PDKT01000002.1"/>
</dbReference>
<comment type="pathway">
    <text evidence="2 28">Amino-acid biosynthesis; L-lysine biosynthesis via DAP pathway; (S)-tetrahydrodipicolinate from L-aspartate: step 1/4.</text>
</comment>
<dbReference type="EMBL" id="PDKT01000002">
    <property type="protein sequence ID" value="PPI87947.1"/>
    <property type="molecule type" value="Genomic_DNA"/>
</dbReference>
<comment type="caution">
    <text evidence="33">The sequence shown here is derived from an EMBL/GenBank/DDBJ whole genome shotgun (WGS) entry which is preliminary data.</text>
</comment>
<comment type="similarity">
    <text evidence="7 28">In the C-terminal section; belongs to the homoserine dehydrogenase family.</text>
</comment>
<dbReference type="EC" id="2.7.2.4" evidence="28"/>
<comment type="similarity">
    <text evidence="8 28">In the N-terminal section; belongs to the aspartokinase family.</text>
</comment>
<comment type="pathway">
    <text evidence="4 28">Amino-acid biosynthesis; L-threonine biosynthesis; L-threonine from L-aspartate: step 3/5.</text>
</comment>
<dbReference type="SUPFAM" id="SSF53633">
    <property type="entry name" value="Carbamate kinase-like"/>
    <property type="match status" value="1"/>
</dbReference>
<dbReference type="Gene3D" id="3.30.360.10">
    <property type="entry name" value="Dihydrodipicolinate Reductase, domain 2"/>
    <property type="match status" value="1"/>
</dbReference>
<reference evidence="33 34" key="1">
    <citation type="journal article" date="2018" name="Genome Biol. Evol.">
        <title>Cladogenesis and Genomic Streamlining in Extracellular Endosymbionts of Tropical Stink Bugs.</title>
        <authorList>
            <person name="Otero-Bravo A."/>
            <person name="Goffredi S."/>
            <person name="Sabree Z.L."/>
        </authorList>
    </citation>
    <scope>NUCLEOTIDE SEQUENCE [LARGE SCALE GENOMIC DNA]</scope>
    <source>
        <strain evidence="33 34">SoEE</strain>
    </source>
</reference>
<dbReference type="GO" id="GO:0009086">
    <property type="term" value="P:methionine biosynthetic process"/>
    <property type="evidence" value="ECO:0007669"/>
    <property type="project" value="UniProtKB-KW"/>
</dbReference>
<comment type="pathway">
    <text evidence="3 28">Amino-acid biosynthesis; L-methionine biosynthesis via de novo pathway; L-homoserine from L-aspartate: step 1/3.</text>
</comment>
<keyword evidence="12" id="KW-0791">Threonine biosynthesis</keyword>
<dbReference type="InterPro" id="IPR036393">
    <property type="entry name" value="AceGlu_kinase-like_sf"/>
</dbReference>
<feature type="domain" description="Aspartate/homoserine dehydrogenase NAD-binding" evidence="31">
    <location>
        <begin position="480"/>
        <end position="615"/>
    </location>
</feature>
<evidence type="ECO:0000256" key="2">
    <source>
        <dbReference type="ARBA" id="ARBA00004766"/>
    </source>
</evidence>
<dbReference type="Pfam" id="PF00696">
    <property type="entry name" value="AA_kinase"/>
    <property type="match status" value="1"/>
</dbReference>
<keyword evidence="15 28" id="KW-0418">Kinase</keyword>
<evidence type="ECO:0000256" key="21">
    <source>
        <dbReference type="ARBA" id="ARBA00023154"/>
    </source>
</evidence>
<name>A0A2P5T039_9GAMM</name>
<dbReference type="EC" id="1.1.1.3" evidence="28"/>
<dbReference type="InterPro" id="IPR005106">
    <property type="entry name" value="Asp/hSer_DH_NAD-bd"/>
</dbReference>
<dbReference type="NCBIfam" id="NF006959">
    <property type="entry name" value="PRK09436.1"/>
    <property type="match status" value="1"/>
</dbReference>
<accession>A0A2P5T039</accession>
<dbReference type="PANTHER" id="PTHR43070:SF3">
    <property type="entry name" value="HOMOSERINE DEHYDROGENASE"/>
    <property type="match status" value="1"/>
</dbReference>
<dbReference type="Gene3D" id="3.30.2130.10">
    <property type="entry name" value="VC0802-like"/>
    <property type="match status" value="1"/>
</dbReference>
<comment type="catalytic activity">
    <reaction evidence="27">
        <text>L-homoserine + NAD(+) = L-aspartate 4-semialdehyde + NADH + H(+)</text>
        <dbReference type="Rhea" id="RHEA:15757"/>
        <dbReference type="ChEBI" id="CHEBI:15378"/>
        <dbReference type="ChEBI" id="CHEBI:57476"/>
        <dbReference type="ChEBI" id="CHEBI:57540"/>
        <dbReference type="ChEBI" id="CHEBI:57945"/>
        <dbReference type="ChEBI" id="CHEBI:537519"/>
        <dbReference type="EC" id="1.1.1.3"/>
    </reaction>
    <physiologicalReaction direction="right-to-left" evidence="27">
        <dbReference type="Rhea" id="RHEA:15759"/>
    </physiologicalReaction>
</comment>
<dbReference type="GO" id="GO:0009088">
    <property type="term" value="P:threonine biosynthetic process"/>
    <property type="evidence" value="ECO:0007669"/>
    <property type="project" value="UniProtKB-UniRule"/>
</dbReference>
<keyword evidence="14 28" id="KW-0547">Nucleotide-binding</keyword>
<dbReference type="InterPro" id="IPR019811">
    <property type="entry name" value="HDH_CS"/>
</dbReference>
<keyword evidence="18 28" id="KW-0560">Oxidoreductase</keyword>
<dbReference type="GO" id="GO:0004072">
    <property type="term" value="F:aspartate kinase activity"/>
    <property type="evidence" value="ECO:0007669"/>
    <property type="project" value="UniProtKB-UniRule"/>
</dbReference>
<dbReference type="InterPro" id="IPR018042">
    <property type="entry name" value="Aspartate_kinase_CS"/>
</dbReference>
<keyword evidence="17 28" id="KW-0521">NADP</keyword>
<dbReference type="Pfam" id="PF22468">
    <property type="entry name" value="ACT_9"/>
    <property type="match status" value="1"/>
</dbReference>
<dbReference type="GO" id="GO:0009089">
    <property type="term" value="P:lysine biosynthetic process via diaminopimelate"/>
    <property type="evidence" value="ECO:0007669"/>
    <property type="project" value="UniProtKB-UniRule"/>
</dbReference>
<dbReference type="GO" id="GO:0050661">
    <property type="term" value="F:NADP binding"/>
    <property type="evidence" value="ECO:0007669"/>
    <property type="project" value="UniProtKB-UniRule"/>
</dbReference>
<dbReference type="UniPathway" id="UPA00051">
    <property type="reaction ID" value="UER00462"/>
</dbReference>
<dbReference type="SUPFAM" id="SSF51735">
    <property type="entry name" value="NAD(P)-binding Rossmann-fold domains"/>
    <property type="match status" value="1"/>
</dbReference>
<evidence type="ECO:0000259" key="32">
    <source>
        <dbReference type="Pfam" id="PF22468"/>
    </source>
</evidence>
<evidence type="ECO:0000313" key="33">
    <source>
        <dbReference type="EMBL" id="PPI87947.1"/>
    </source>
</evidence>
<comment type="pathway">
    <text evidence="5 28">Amino-acid biosynthesis; L-methionine biosynthesis via de novo pathway; L-homoserine from L-aspartate: step 3/3.</text>
</comment>
<dbReference type="GO" id="GO:0004412">
    <property type="term" value="F:homoserine dehydrogenase activity"/>
    <property type="evidence" value="ECO:0007669"/>
    <property type="project" value="UniProtKB-UniRule"/>
</dbReference>
<dbReference type="Proteomes" id="UP000296153">
    <property type="component" value="Unassembled WGS sequence"/>
</dbReference>
<dbReference type="FunFam" id="3.40.50.720:FF:000083">
    <property type="entry name" value="Bifunctional aspartokinase/homoserine dehydrogenase"/>
    <property type="match status" value="1"/>
</dbReference>
<dbReference type="SUPFAM" id="SSF55021">
    <property type="entry name" value="ACT-like"/>
    <property type="match status" value="1"/>
</dbReference>
<evidence type="ECO:0000256" key="19">
    <source>
        <dbReference type="ARBA" id="ARBA00023027"/>
    </source>
</evidence>
<evidence type="ECO:0000256" key="11">
    <source>
        <dbReference type="ARBA" id="ARBA00022679"/>
    </source>
</evidence>
<comment type="catalytic activity">
    <reaction evidence="26">
        <text>L-homoserine + NADP(+) = L-aspartate 4-semialdehyde + NADPH + H(+)</text>
        <dbReference type="Rhea" id="RHEA:15761"/>
        <dbReference type="ChEBI" id="CHEBI:15378"/>
        <dbReference type="ChEBI" id="CHEBI:57476"/>
        <dbReference type="ChEBI" id="CHEBI:57783"/>
        <dbReference type="ChEBI" id="CHEBI:58349"/>
        <dbReference type="ChEBI" id="CHEBI:537519"/>
        <dbReference type="EC" id="1.1.1.3"/>
    </reaction>
    <physiologicalReaction direction="right-to-left" evidence="26">
        <dbReference type="Rhea" id="RHEA:15763"/>
    </physiologicalReaction>
</comment>
<evidence type="ECO:0000256" key="23">
    <source>
        <dbReference type="ARBA" id="ARBA00023268"/>
    </source>
</evidence>
<evidence type="ECO:0000256" key="14">
    <source>
        <dbReference type="ARBA" id="ARBA00022741"/>
    </source>
</evidence>
<evidence type="ECO:0000256" key="16">
    <source>
        <dbReference type="ARBA" id="ARBA00022840"/>
    </source>
</evidence>
<dbReference type="InterPro" id="IPR054352">
    <property type="entry name" value="ACT_Aspartokinase"/>
</dbReference>
<keyword evidence="19" id="KW-0520">NAD</keyword>
<evidence type="ECO:0000259" key="29">
    <source>
        <dbReference type="Pfam" id="PF00696"/>
    </source>
</evidence>
<keyword evidence="21" id="KW-0457">Lysine biosynthesis</keyword>
<dbReference type="PROSITE" id="PS01042">
    <property type="entry name" value="HOMOSER_DHGENASE"/>
    <property type="match status" value="1"/>
</dbReference>
<evidence type="ECO:0000256" key="24">
    <source>
        <dbReference type="ARBA" id="ARBA00044938"/>
    </source>
</evidence>
<dbReference type="SUPFAM" id="SSF55347">
    <property type="entry name" value="Glyceraldehyde-3-phosphate dehydrogenase-like, C-terminal domain"/>
    <property type="match status" value="1"/>
</dbReference>
<evidence type="ECO:0000256" key="9">
    <source>
        <dbReference type="ARBA" id="ARBA00011881"/>
    </source>
</evidence>
<evidence type="ECO:0000256" key="26">
    <source>
        <dbReference type="ARBA" id="ARBA00048841"/>
    </source>
</evidence>
<evidence type="ECO:0000256" key="1">
    <source>
        <dbReference type="ARBA" id="ARBA00001920"/>
    </source>
</evidence>
<feature type="domain" description="Homoserine dehydrogenase catalytic" evidence="30">
    <location>
        <begin position="623"/>
        <end position="820"/>
    </location>
</feature>
<comment type="pathway">
    <text evidence="6 28">Amino-acid biosynthesis; L-threonine biosynthesis; L-threonine from L-aspartate: step 1/5.</text>
</comment>
<keyword evidence="13" id="KW-0479">Metal-binding</keyword>
<evidence type="ECO:0000256" key="17">
    <source>
        <dbReference type="ARBA" id="ARBA00022857"/>
    </source>
</evidence>
<dbReference type="InterPro" id="IPR036291">
    <property type="entry name" value="NAD(P)-bd_dom_sf"/>
</dbReference>
<evidence type="ECO:0000256" key="3">
    <source>
        <dbReference type="ARBA" id="ARBA00004986"/>
    </source>
</evidence>
<dbReference type="Pfam" id="PF03447">
    <property type="entry name" value="NAD_binding_3"/>
    <property type="match status" value="1"/>
</dbReference>